<evidence type="ECO:0000313" key="2">
    <source>
        <dbReference type="Proteomes" id="UP001221411"/>
    </source>
</evidence>
<dbReference type="RefSeq" id="WP_271915145.1">
    <property type="nucleotide sequence ID" value="NZ_JAQNDO010000001.1"/>
</dbReference>
<evidence type="ECO:0000313" key="1">
    <source>
        <dbReference type="EMBL" id="MDC0740198.1"/>
    </source>
</evidence>
<dbReference type="Proteomes" id="UP001221411">
    <property type="component" value="Unassembled WGS sequence"/>
</dbReference>
<reference evidence="1 2" key="1">
    <citation type="submission" date="2022-11" db="EMBL/GenBank/DDBJ databases">
        <title>Minimal conservation of predation-associated metabolite biosynthetic gene clusters underscores biosynthetic potential of Myxococcota including descriptions for ten novel species: Archangium lansinium sp. nov., Myxococcus landrumus sp. nov., Nannocystis bai.</title>
        <authorList>
            <person name="Ahearne A."/>
            <person name="Stevens C."/>
            <person name="Dowd S."/>
        </authorList>
    </citation>
    <scope>NUCLEOTIDE SEQUENCE [LARGE SCALE GENOMIC DNA]</scope>
    <source>
        <strain evidence="1 2">RJM3</strain>
    </source>
</reference>
<accession>A0ABT5EEG6</accession>
<proteinExistence type="predicted"/>
<protein>
    <submittedName>
        <fullName evidence="1">Uncharacterized protein</fullName>
    </submittedName>
</protein>
<dbReference type="EMBL" id="JAQNDO010000001">
    <property type="protein sequence ID" value="MDC0740198.1"/>
    <property type="molecule type" value="Genomic_DNA"/>
</dbReference>
<organism evidence="1 2">
    <name type="scientific">Polyangium mundeleinium</name>
    <dbReference type="NCBI Taxonomy" id="2995306"/>
    <lineage>
        <taxon>Bacteria</taxon>
        <taxon>Pseudomonadati</taxon>
        <taxon>Myxococcota</taxon>
        <taxon>Polyangia</taxon>
        <taxon>Polyangiales</taxon>
        <taxon>Polyangiaceae</taxon>
        <taxon>Polyangium</taxon>
    </lineage>
</organism>
<sequence>MISGHIGAGQYILFQRDPRVPTAPLLEVGRLVVTELDGDTRVEHWFLYTSAPIGSGYAEYVRPSSSFLGTPVGLSFRGTGVPPASFSVNDYLARLTISTGCGIEYIEARCDRLASNNAGSISAAMPSLPQQVDLGIYDITQGNRRVGVLVVTPIASGTLETWHLFDRVTTSTLNNLNEAPYSAPDASLGGTYALTYLGAVNTPDLTGRAVVTVNALCAVAA</sequence>
<name>A0ABT5EEG6_9BACT</name>
<keyword evidence="2" id="KW-1185">Reference proteome</keyword>
<comment type="caution">
    <text evidence="1">The sequence shown here is derived from an EMBL/GenBank/DDBJ whole genome shotgun (WGS) entry which is preliminary data.</text>
</comment>
<gene>
    <name evidence="1" type="ORF">POL67_02495</name>
</gene>